<evidence type="ECO:0000313" key="2">
    <source>
        <dbReference type="Proteomes" id="UP001054945"/>
    </source>
</evidence>
<gene>
    <name evidence="1" type="ORF">CEXT_53801</name>
</gene>
<protein>
    <submittedName>
        <fullName evidence="1">Uncharacterized protein</fullName>
    </submittedName>
</protein>
<dbReference type="Proteomes" id="UP001054945">
    <property type="component" value="Unassembled WGS sequence"/>
</dbReference>
<reference evidence="1 2" key="1">
    <citation type="submission" date="2021-06" db="EMBL/GenBank/DDBJ databases">
        <title>Caerostris extrusa draft genome.</title>
        <authorList>
            <person name="Kono N."/>
            <person name="Arakawa K."/>
        </authorList>
    </citation>
    <scope>NUCLEOTIDE SEQUENCE [LARGE SCALE GENOMIC DNA]</scope>
</reference>
<sequence>MRKSYKYPEDINTYFSWISYSSTLLYGKIYLEGGVIGESQKGLNPSYTLKKFRTVYEYRIYSFKNPHKQESEGGRSGDLGDQACSLCLFITRLSSNVYQFRPHSNDIANSCFHKIAL</sequence>
<dbReference type="AlphaFoldDB" id="A0AAV4V925"/>
<evidence type="ECO:0000313" key="1">
    <source>
        <dbReference type="EMBL" id="GIY66519.1"/>
    </source>
</evidence>
<accession>A0AAV4V925</accession>
<keyword evidence="2" id="KW-1185">Reference proteome</keyword>
<name>A0AAV4V925_CAEEX</name>
<dbReference type="EMBL" id="BPLR01014125">
    <property type="protein sequence ID" value="GIY66519.1"/>
    <property type="molecule type" value="Genomic_DNA"/>
</dbReference>
<comment type="caution">
    <text evidence="1">The sequence shown here is derived from an EMBL/GenBank/DDBJ whole genome shotgun (WGS) entry which is preliminary data.</text>
</comment>
<organism evidence="1 2">
    <name type="scientific">Caerostris extrusa</name>
    <name type="common">Bark spider</name>
    <name type="synonym">Caerostris bankana</name>
    <dbReference type="NCBI Taxonomy" id="172846"/>
    <lineage>
        <taxon>Eukaryota</taxon>
        <taxon>Metazoa</taxon>
        <taxon>Ecdysozoa</taxon>
        <taxon>Arthropoda</taxon>
        <taxon>Chelicerata</taxon>
        <taxon>Arachnida</taxon>
        <taxon>Araneae</taxon>
        <taxon>Araneomorphae</taxon>
        <taxon>Entelegynae</taxon>
        <taxon>Araneoidea</taxon>
        <taxon>Araneidae</taxon>
        <taxon>Caerostris</taxon>
    </lineage>
</organism>
<proteinExistence type="predicted"/>